<feature type="domain" description="Asparaginase/glutaminase C-terminal" evidence="4">
    <location>
        <begin position="200"/>
        <end position="316"/>
    </location>
</feature>
<dbReference type="GO" id="GO:0004067">
    <property type="term" value="F:asparaginase activity"/>
    <property type="evidence" value="ECO:0007669"/>
    <property type="project" value="UniProtKB-UniRule"/>
</dbReference>
<feature type="domain" description="L-asparaginase N-terminal" evidence="3">
    <location>
        <begin position="23"/>
        <end position="185"/>
    </location>
</feature>
<dbReference type="STRING" id="525903.Taci_0597"/>
<dbReference type="PATRIC" id="fig|525903.6.peg.603"/>
<dbReference type="PANTHER" id="PTHR11707:SF28">
    <property type="entry name" value="60 KDA LYSOPHOSPHOLIPASE"/>
    <property type="match status" value="1"/>
</dbReference>
<dbReference type="InterPro" id="IPR036152">
    <property type="entry name" value="Asp/glu_Ase-like_sf"/>
</dbReference>
<dbReference type="InterPro" id="IPR037152">
    <property type="entry name" value="L-asparaginase_N_sf"/>
</dbReference>
<dbReference type="Pfam" id="PF00710">
    <property type="entry name" value="Asparaginase"/>
    <property type="match status" value="1"/>
</dbReference>
<dbReference type="EnsemblBacteria" id="ACZ18833">
    <property type="protein sequence ID" value="ACZ18833"/>
    <property type="gene ID" value="Taci_0597"/>
</dbReference>
<evidence type="ECO:0000259" key="4">
    <source>
        <dbReference type="Pfam" id="PF17763"/>
    </source>
</evidence>
<dbReference type="CDD" id="cd08964">
    <property type="entry name" value="L-asparaginase_II"/>
    <property type="match status" value="1"/>
</dbReference>
<gene>
    <name evidence="5" type="ordered locus">Taci_0597</name>
</gene>
<keyword evidence="2" id="KW-0378">Hydrolase</keyword>
<accession>D1B980</accession>
<evidence type="ECO:0000256" key="2">
    <source>
        <dbReference type="ARBA" id="ARBA00022801"/>
    </source>
</evidence>
<dbReference type="Proteomes" id="UP000002030">
    <property type="component" value="Chromosome"/>
</dbReference>
<protein>
    <submittedName>
        <fullName evidence="5">Asparaginase/glutaminase</fullName>
    </submittedName>
</protein>
<keyword evidence="6" id="KW-1185">Reference proteome</keyword>
<dbReference type="SUPFAM" id="SSF53774">
    <property type="entry name" value="Glutaminase/Asparaginase"/>
    <property type="match status" value="1"/>
</dbReference>
<reference evidence="5 6" key="1">
    <citation type="journal article" date="2009" name="Stand. Genomic Sci.">
        <title>Complete genome sequence of Thermanaerovibrio acidaminovorans type strain (Su883).</title>
        <authorList>
            <person name="Chovatia M."/>
            <person name="Sikorski J."/>
            <person name="Schroder M."/>
            <person name="Lapidus A."/>
            <person name="Nolan M."/>
            <person name="Tice H."/>
            <person name="Glavina Del Rio T."/>
            <person name="Copeland A."/>
            <person name="Cheng J.F."/>
            <person name="Lucas S."/>
            <person name="Chen F."/>
            <person name="Bruce D."/>
            <person name="Goodwin L."/>
            <person name="Pitluck S."/>
            <person name="Ivanova N."/>
            <person name="Mavromatis K."/>
            <person name="Ovchinnikova G."/>
            <person name="Pati A."/>
            <person name="Chen A."/>
            <person name="Palaniappan K."/>
            <person name="Land M."/>
            <person name="Hauser L."/>
            <person name="Chang Y.J."/>
            <person name="Jeffries C.D."/>
            <person name="Chain P."/>
            <person name="Saunders E."/>
            <person name="Detter J.C."/>
            <person name="Brettin T."/>
            <person name="Rohde M."/>
            <person name="Goker M."/>
            <person name="Spring S."/>
            <person name="Bristow J."/>
            <person name="Markowitz V."/>
            <person name="Hugenholtz P."/>
            <person name="Kyrpides N.C."/>
            <person name="Klenk H.P."/>
            <person name="Eisen J.A."/>
        </authorList>
    </citation>
    <scope>NUCLEOTIDE SEQUENCE [LARGE SCALE GENOMIC DNA]</scope>
    <source>
        <strain evidence="6">ATCC 49978 / DSM 6589 / Su883</strain>
    </source>
</reference>
<dbReference type="EMBL" id="CP001818">
    <property type="protein sequence ID" value="ACZ18833.1"/>
    <property type="molecule type" value="Genomic_DNA"/>
</dbReference>
<dbReference type="PIRSF" id="PIRSF500176">
    <property type="entry name" value="L_ASNase"/>
    <property type="match status" value="1"/>
</dbReference>
<proteinExistence type="inferred from homology"/>
<dbReference type="Gene3D" id="3.40.50.1170">
    <property type="entry name" value="L-asparaginase, N-terminal domain"/>
    <property type="match status" value="1"/>
</dbReference>
<dbReference type="AlphaFoldDB" id="D1B980"/>
<dbReference type="eggNOG" id="COG0252">
    <property type="taxonomic scope" value="Bacteria"/>
</dbReference>
<dbReference type="InterPro" id="IPR040919">
    <property type="entry name" value="Asparaginase_C"/>
</dbReference>
<sequence length="318" mass="34323">MASQKTALVFAGSPSLGDMSPVESVKSLISLPPELVGETEVIEWSRQPSSHYTIRVTTDLLELFRSLLGDGYSGIAVASGTDVMEEMAYLVDLLWPYPNPIVFTGLGSPARHGSNEGAVNLRQAVVAASSEACWGMGVLIFSRGELFAASEACKFYSHRGHDFASPGAGPVGEVVQNRVYVARHPRRARVIDRPVVPAKDVEVLYASLGGGELTLSHLFRDESLKGLVLGCFGTGNVPPSWTPHIKNLIRRRVPVVLTSRCQLGRVLSLYDFEGSASRLLDMGAIDGGTLRPLQARLRLAVAVGAGMDEEEIREYMLS</sequence>
<dbReference type="InterPro" id="IPR006034">
    <property type="entry name" value="Asparaginase/glutaminase-like"/>
</dbReference>
<dbReference type="OrthoDB" id="9788068at2"/>
<evidence type="ECO:0000256" key="1">
    <source>
        <dbReference type="ARBA" id="ARBA00010518"/>
    </source>
</evidence>
<dbReference type="InterPro" id="IPR004550">
    <property type="entry name" value="AsnASE_II"/>
</dbReference>
<dbReference type="InterPro" id="IPR027473">
    <property type="entry name" value="L-asparaginase_C"/>
</dbReference>
<dbReference type="KEGG" id="tai:Taci_0597"/>
<dbReference type="Gene3D" id="3.40.50.40">
    <property type="match status" value="1"/>
</dbReference>
<evidence type="ECO:0000313" key="6">
    <source>
        <dbReference type="Proteomes" id="UP000002030"/>
    </source>
</evidence>
<dbReference type="PROSITE" id="PS51732">
    <property type="entry name" value="ASN_GLN_ASE_3"/>
    <property type="match status" value="1"/>
</dbReference>
<evidence type="ECO:0000313" key="5">
    <source>
        <dbReference type="EMBL" id="ACZ18833.1"/>
    </source>
</evidence>
<dbReference type="PIRSF" id="PIRSF001220">
    <property type="entry name" value="L-ASNase_gatD"/>
    <property type="match status" value="1"/>
</dbReference>
<organism evidence="5 6">
    <name type="scientific">Thermanaerovibrio acidaminovorans (strain ATCC 49978 / DSM 6589 / Su883)</name>
    <name type="common">Selenomonas acidaminovorans</name>
    <dbReference type="NCBI Taxonomy" id="525903"/>
    <lineage>
        <taxon>Bacteria</taxon>
        <taxon>Thermotogati</taxon>
        <taxon>Synergistota</taxon>
        <taxon>Synergistia</taxon>
        <taxon>Synergistales</taxon>
        <taxon>Synergistaceae</taxon>
        <taxon>Thermanaerovibrio</taxon>
    </lineage>
</organism>
<dbReference type="Pfam" id="PF17763">
    <property type="entry name" value="Asparaginase_C"/>
    <property type="match status" value="1"/>
</dbReference>
<dbReference type="PRINTS" id="PR00139">
    <property type="entry name" value="ASNGLNASE"/>
</dbReference>
<dbReference type="PANTHER" id="PTHR11707">
    <property type="entry name" value="L-ASPARAGINASE"/>
    <property type="match status" value="1"/>
</dbReference>
<comment type="similarity">
    <text evidence="1">Belongs to the asparaginase 1 family.</text>
</comment>
<evidence type="ECO:0000259" key="3">
    <source>
        <dbReference type="Pfam" id="PF00710"/>
    </source>
</evidence>
<dbReference type="HOGENOM" id="CLU_019134_1_0_0"/>
<dbReference type="SMART" id="SM00870">
    <property type="entry name" value="Asparaginase"/>
    <property type="match status" value="1"/>
</dbReference>
<dbReference type="RefSeq" id="WP_012869349.1">
    <property type="nucleotide sequence ID" value="NC_013522.1"/>
</dbReference>
<name>D1B980_THEAS</name>
<dbReference type="GO" id="GO:0006528">
    <property type="term" value="P:asparagine metabolic process"/>
    <property type="evidence" value="ECO:0007669"/>
    <property type="project" value="InterPro"/>
</dbReference>
<dbReference type="InterPro" id="IPR027474">
    <property type="entry name" value="L-asparaginase_N"/>
</dbReference>